<evidence type="ECO:0000256" key="7">
    <source>
        <dbReference type="ARBA" id="ARBA00022723"/>
    </source>
</evidence>
<evidence type="ECO:0000256" key="10">
    <source>
        <dbReference type="ARBA" id="ARBA00022837"/>
    </source>
</evidence>
<dbReference type="EMBL" id="JAWJWF010000048">
    <property type="protein sequence ID" value="KAK6620191.1"/>
    <property type="molecule type" value="Genomic_DNA"/>
</dbReference>
<evidence type="ECO:0008006" key="21">
    <source>
        <dbReference type="Google" id="ProtNLM"/>
    </source>
</evidence>
<evidence type="ECO:0000256" key="16">
    <source>
        <dbReference type="SAM" id="Phobius"/>
    </source>
</evidence>
<sequence length="818" mass="91967">MAAGSKELAPDEGGSPKPPKRIAGVSIMNVIGTFVKKVSTVGIIYFLGYYQLSVAWLIGPVIFSVIRDEWKKEKELKRTIAKAAAMCNEKEVILARVDDLPSWVFFPDVERAEWINKIMRQVWPNVNHYAKTLIKETIEPAVAESLSSYKLNGFQFQKMSLGSIPPRIGGVKVYDKNVSRNEILMDLDVFYASDCDISFSLAGVSGGIKDFQIHGMVRVVMKPLITKIPMIGGLQVFFLNNPNIDFNLVGVADVLDMPGLSDLLRRIIVEQVANMMVLPNKLPIRLSDEVPADTLKAPEPEGVLRIHVVEAKDLMKKDIGMLGKGKSDPYAIITVGAQTFKTKIIDNTVNPKWDFWCEFKVEDMNGQNIDVMLLDHDNTGKDENLGRATLEINRVAKRGHLDTWVTLEQAKHGMVHLRMTWFRLSSNIEDLKEALAETQMLRVTSMSSALLMIYIDSIRNLPNARLQSKPDPYVSVTLCKTTKSTKAQWRTDSPVYEKGFTFLVHNPEVDTMHIKVTDNKTGKEIGELIYNISQLLEKPNMTVDSQPFQLKKSGAETKIILSMQLKVLKFELPLKKEPSIDGSVNEEADDDIVPSENTSVDSYLKKQDSFVNRRQGSIRSNKSEPTPSLSTGTSPPSGDEELIRAEAEYSENSAPAKRFPSRGDSIRSNMSYGSNNSEKGENGLGRILLTMSYNMSRQRFEVTVHRITGLPLNDPSNIPDPYVKLYLLPERNKDSKRKTEAIKDNCNPVYEQQFEYIISPAELSNRQLEVSVATRKKLFSSASNCMGQVLVNLDELDLTNPTTEWYDLLPEFHKDKDD</sequence>
<dbReference type="Pfam" id="PF00168">
    <property type="entry name" value="C2"/>
    <property type="match status" value="3"/>
</dbReference>
<dbReference type="InterPro" id="IPR000008">
    <property type="entry name" value="C2_dom"/>
</dbReference>
<accession>A0ABR1AII9</accession>
<dbReference type="InterPro" id="IPR039010">
    <property type="entry name" value="Synaptotagmin_SMP"/>
</dbReference>
<dbReference type="CDD" id="cd08391">
    <property type="entry name" value="C2A_C2C_Synaptotagmin_like"/>
    <property type="match status" value="1"/>
</dbReference>
<evidence type="ECO:0000313" key="19">
    <source>
        <dbReference type="EMBL" id="KAK6620191.1"/>
    </source>
</evidence>
<dbReference type="CDD" id="cd04050">
    <property type="entry name" value="C2B_Synaptotagmin-like"/>
    <property type="match status" value="1"/>
</dbReference>
<evidence type="ECO:0000256" key="9">
    <source>
        <dbReference type="ARBA" id="ARBA00022824"/>
    </source>
</evidence>
<reference evidence="19 20" key="1">
    <citation type="submission" date="2023-09" db="EMBL/GenBank/DDBJ databases">
        <title>Genomes of two closely related lineages of the louse Polyplax serrata with different host specificities.</title>
        <authorList>
            <person name="Martinu J."/>
            <person name="Tarabai H."/>
            <person name="Stefka J."/>
            <person name="Hypsa V."/>
        </authorList>
    </citation>
    <scope>NUCLEOTIDE SEQUENCE [LARGE SCALE GENOMIC DNA]</scope>
    <source>
        <strain evidence="19">98ZLc_SE</strain>
    </source>
</reference>
<keyword evidence="14 16" id="KW-0472">Membrane</keyword>
<gene>
    <name evidence="19" type="ORF">RUM44_006592</name>
</gene>
<keyword evidence="6 16" id="KW-0812">Transmembrane</keyword>
<feature type="region of interest" description="Disordered" evidence="15">
    <location>
        <begin position="579"/>
        <end position="681"/>
    </location>
</feature>
<keyword evidence="5" id="KW-1003">Cell membrane</keyword>
<keyword evidence="4" id="KW-0813">Transport</keyword>
<dbReference type="InterPro" id="IPR035892">
    <property type="entry name" value="C2_domain_sf"/>
</dbReference>
<feature type="compositionally biased region" description="Polar residues" evidence="15">
    <location>
        <begin position="609"/>
        <end position="624"/>
    </location>
</feature>
<evidence type="ECO:0000256" key="15">
    <source>
        <dbReference type="SAM" id="MobiDB-lite"/>
    </source>
</evidence>
<feature type="domain" description="C2" evidence="17">
    <location>
        <begin position="430"/>
        <end position="548"/>
    </location>
</feature>
<feature type="compositionally biased region" description="Polar residues" evidence="15">
    <location>
        <begin position="666"/>
        <end position="677"/>
    </location>
</feature>
<dbReference type="SMART" id="SM00239">
    <property type="entry name" value="C2"/>
    <property type="match status" value="3"/>
</dbReference>
<keyword evidence="13" id="KW-0446">Lipid-binding</keyword>
<dbReference type="InterPro" id="IPR051634">
    <property type="entry name" value="Extended_Synaptotagmin"/>
</dbReference>
<comment type="similarity">
    <text evidence="3">Belongs to the extended synaptotagmin family.</text>
</comment>
<evidence type="ECO:0000256" key="2">
    <source>
        <dbReference type="ARBA" id="ARBA00004477"/>
    </source>
</evidence>
<keyword evidence="12" id="KW-0445">Lipid transport</keyword>
<dbReference type="Gene3D" id="2.60.40.150">
    <property type="entry name" value="C2 domain"/>
    <property type="match status" value="3"/>
</dbReference>
<dbReference type="PANTHER" id="PTHR45761">
    <property type="entry name" value="EXTENDED SYNAPTOTAGMIN-LIKE PROTEIN 2, ISOFORM C"/>
    <property type="match status" value="1"/>
</dbReference>
<proteinExistence type="inferred from homology"/>
<dbReference type="PROSITE" id="PS51847">
    <property type="entry name" value="SMP"/>
    <property type="match status" value="1"/>
</dbReference>
<dbReference type="Proteomes" id="UP001359485">
    <property type="component" value="Unassembled WGS sequence"/>
</dbReference>
<name>A0ABR1AII9_POLSC</name>
<keyword evidence="11 16" id="KW-1133">Transmembrane helix</keyword>
<dbReference type="PROSITE" id="PS50004">
    <property type="entry name" value="C2"/>
    <property type="match status" value="3"/>
</dbReference>
<feature type="domain" description="SMP-LTD" evidence="18">
    <location>
        <begin position="108"/>
        <end position="287"/>
    </location>
</feature>
<protein>
    <recommendedName>
        <fullName evidence="21">Extended synaptotagmin-2</fullName>
    </recommendedName>
</protein>
<dbReference type="CDD" id="cd21670">
    <property type="entry name" value="SMP_ESyt"/>
    <property type="match status" value="1"/>
</dbReference>
<feature type="domain" description="C2" evidence="17">
    <location>
        <begin position="287"/>
        <end position="405"/>
    </location>
</feature>
<evidence type="ECO:0000256" key="1">
    <source>
        <dbReference type="ARBA" id="ARBA00004202"/>
    </source>
</evidence>
<evidence type="ECO:0000256" key="11">
    <source>
        <dbReference type="ARBA" id="ARBA00022989"/>
    </source>
</evidence>
<comment type="caution">
    <text evidence="19">The sequence shown here is derived from an EMBL/GenBank/DDBJ whole genome shotgun (WGS) entry which is preliminary data.</text>
</comment>
<keyword evidence="10" id="KW-0106">Calcium</keyword>
<evidence type="ECO:0000259" key="18">
    <source>
        <dbReference type="PROSITE" id="PS51847"/>
    </source>
</evidence>
<evidence type="ECO:0000256" key="3">
    <source>
        <dbReference type="ARBA" id="ARBA00005867"/>
    </source>
</evidence>
<organism evidence="19 20">
    <name type="scientific">Polyplax serrata</name>
    <name type="common">Common mouse louse</name>
    <dbReference type="NCBI Taxonomy" id="468196"/>
    <lineage>
        <taxon>Eukaryota</taxon>
        <taxon>Metazoa</taxon>
        <taxon>Ecdysozoa</taxon>
        <taxon>Arthropoda</taxon>
        <taxon>Hexapoda</taxon>
        <taxon>Insecta</taxon>
        <taxon>Pterygota</taxon>
        <taxon>Neoptera</taxon>
        <taxon>Paraneoptera</taxon>
        <taxon>Psocodea</taxon>
        <taxon>Troctomorpha</taxon>
        <taxon>Phthiraptera</taxon>
        <taxon>Anoplura</taxon>
        <taxon>Polyplacidae</taxon>
        <taxon>Polyplax</taxon>
    </lineage>
</organism>
<evidence type="ECO:0000256" key="8">
    <source>
        <dbReference type="ARBA" id="ARBA00022737"/>
    </source>
</evidence>
<dbReference type="InterPro" id="IPR037749">
    <property type="entry name" value="Ext_Synaptotagmin_C2B"/>
</dbReference>
<keyword evidence="20" id="KW-1185">Reference proteome</keyword>
<feature type="transmembrane region" description="Helical" evidence="16">
    <location>
        <begin position="43"/>
        <end position="66"/>
    </location>
</feature>
<evidence type="ECO:0000256" key="5">
    <source>
        <dbReference type="ARBA" id="ARBA00022475"/>
    </source>
</evidence>
<evidence type="ECO:0000256" key="12">
    <source>
        <dbReference type="ARBA" id="ARBA00023055"/>
    </source>
</evidence>
<feature type="compositionally biased region" description="Acidic residues" evidence="15">
    <location>
        <begin position="584"/>
        <end position="593"/>
    </location>
</feature>
<evidence type="ECO:0000313" key="20">
    <source>
        <dbReference type="Proteomes" id="UP001359485"/>
    </source>
</evidence>
<evidence type="ECO:0000256" key="13">
    <source>
        <dbReference type="ARBA" id="ARBA00023121"/>
    </source>
</evidence>
<dbReference type="InterPro" id="IPR037752">
    <property type="entry name" value="C2C_KIAA1228"/>
</dbReference>
<keyword evidence="9" id="KW-0256">Endoplasmic reticulum</keyword>
<dbReference type="SUPFAM" id="SSF49562">
    <property type="entry name" value="C2 domain (Calcium/lipid-binding domain, CaLB)"/>
    <property type="match status" value="3"/>
</dbReference>
<dbReference type="InterPro" id="IPR037733">
    <property type="entry name" value="Ext_Synaptotagmin_C2A"/>
</dbReference>
<evidence type="ECO:0000256" key="4">
    <source>
        <dbReference type="ARBA" id="ARBA00022448"/>
    </source>
</evidence>
<evidence type="ECO:0000256" key="14">
    <source>
        <dbReference type="ARBA" id="ARBA00023136"/>
    </source>
</evidence>
<keyword evidence="7" id="KW-0479">Metal-binding</keyword>
<feature type="domain" description="C2" evidence="17">
    <location>
        <begin position="683"/>
        <end position="806"/>
    </location>
</feature>
<dbReference type="Pfam" id="PF17047">
    <property type="entry name" value="SMP_LBD"/>
    <property type="match status" value="1"/>
</dbReference>
<dbReference type="PANTHER" id="PTHR45761:SF1">
    <property type="entry name" value="EXTENDED SYNAPTOTAGMIN-LIKE PROTEIN 2, ISOFORM C"/>
    <property type="match status" value="1"/>
</dbReference>
<dbReference type="InterPro" id="IPR031468">
    <property type="entry name" value="SMP_LBD"/>
</dbReference>
<comment type="subcellular location">
    <subcellularLocation>
        <location evidence="1">Cell membrane</location>
        <topology evidence="1">Peripheral membrane protein</topology>
    </subcellularLocation>
    <subcellularLocation>
        <location evidence="2">Endoplasmic reticulum membrane</location>
        <topology evidence="2">Multi-pass membrane protein</topology>
    </subcellularLocation>
</comment>
<keyword evidence="8" id="KW-0677">Repeat</keyword>
<dbReference type="CDD" id="cd04030">
    <property type="entry name" value="C2C_KIAA1228"/>
    <property type="match status" value="1"/>
</dbReference>
<evidence type="ECO:0000259" key="17">
    <source>
        <dbReference type="PROSITE" id="PS50004"/>
    </source>
</evidence>
<evidence type="ECO:0000256" key="6">
    <source>
        <dbReference type="ARBA" id="ARBA00022692"/>
    </source>
</evidence>
<feature type="compositionally biased region" description="Low complexity" evidence="15">
    <location>
        <begin position="625"/>
        <end position="637"/>
    </location>
</feature>